<dbReference type="EMBL" id="JBHTNH010000002">
    <property type="protein sequence ID" value="MFD1360209.1"/>
    <property type="molecule type" value="Genomic_DNA"/>
</dbReference>
<keyword evidence="1" id="KW-0812">Transmembrane</keyword>
<gene>
    <name evidence="2" type="ORF">ACFQ4A_00795</name>
</gene>
<evidence type="ECO:0000256" key="1">
    <source>
        <dbReference type="SAM" id="Phobius"/>
    </source>
</evidence>
<keyword evidence="3" id="KW-1185">Reference proteome</keyword>
<accession>A0ABW3ZPJ9</accession>
<comment type="caution">
    <text evidence="2">The sequence shown here is derived from an EMBL/GenBank/DDBJ whole genome shotgun (WGS) entry which is preliminary data.</text>
</comment>
<reference evidence="3" key="1">
    <citation type="journal article" date="2019" name="Int. J. Syst. Evol. Microbiol.">
        <title>The Global Catalogue of Microorganisms (GCM) 10K type strain sequencing project: providing services to taxonomists for standard genome sequencing and annotation.</title>
        <authorList>
            <consortium name="The Broad Institute Genomics Platform"/>
            <consortium name="The Broad Institute Genome Sequencing Center for Infectious Disease"/>
            <person name="Wu L."/>
            <person name="Ma J."/>
        </authorList>
    </citation>
    <scope>NUCLEOTIDE SEQUENCE [LARGE SCALE GENOMIC DNA]</scope>
    <source>
        <strain evidence="3">CCUG 54822</strain>
    </source>
</reference>
<evidence type="ECO:0000313" key="2">
    <source>
        <dbReference type="EMBL" id="MFD1360209.1"/>
    </source>
</evidence>
<organism evidence="2 3">
    <name type="scientific">Lentibacillus salinarum</name>
    <dbReference type="NCBI Taxonomy" id="446820"/>
    <lineage>
        <taxon>Bacteria</taxon>
        <taxon>Bacillati</taxon>
        <taxon>Bacillota</taxon>
        <taxon>Bacilli</taxon>
        <taxon>Bacillales</taxon>
        <taxon>Bacillaceae</taxon>
        <taxon>Lentibacillus</taxon>
    </lineage>
</organism>
<dbReference type="Proteomes" id="UP001597178">
    <property type="component" value="Unassembled WGS sequence"/>
</dbReference>
<name>A0ABW3ZPJ9_9BACI</name>
<protein>
    <submittedName>
        <fullName evidence="2">Uncharacterized protein</fullName>
    </submittedName>
</protein>
<dbReference type="RefSeq" id="WP_382396929.1">
    <property type="nucleotide sequence ID" value="NZ_JBHTNH010000002.1"/>
</dbReference>
<keyword evidence="1" id="KW-0472">Membrane</keyword>
<proteinExistence type="predicted"/>
<sequence>MRKRYIASAAGAIGVGFTGFMLRNKENRAKLKSGIKNGAGKIKKNNHTDHDVSTFEEAGIPDQAEPKDAAQLENAKMVSEGSQFGVEYYNHVKAEQRDM</sequence>
<feature type="transmembrane region" description="Helical" evidence="1">
    <location>
        <begin position="6"/>
        <end position="22"/>
    </location>
</feature>
<keyword evidence="1" id="KW-1133">Transmembrane helix</keyword>
<evidence type="ECO:0000313" key="3">
    <source>
        <dbReference type="Proteomes" id="UP001597178"/>
    </source>
</evidence>